<evidence type="ECO:0000256" key="4">
    <source>
        <dbReference type="ARBA" id="ARBA00022833"/>
    </source>
</evidence>
<evidence type="ECO:0000256" key="6">
    <source>
        <dbReference type="SAM" id="MobiDB-lite"/>
    </source>
</evidence>
<name>A0A1S3KH37_LINAN</name>
<dbReference type="KEGG" id="lak:106181843"/>
<feature type="compositionally biased region" description="Low complexity" evidence="6">
    <location>
        <begin position="212"/>
        <end position="249"/>
    </location>
</feature>
<evidence type="ECO:0000256" key="3">
    <source>
        <dbReference type="ARBA" id="ARBA00022771"/>
    </source>
</evidence>
<dbReference type="FunCoup" id="A0A1S3KH37">
    <property type="interactions" value="1826"/>
</dbReference>
<dbReference type="OrthoDB" id="73919at2759"/>
<dbReference type="GO" id="GO:0005096">
    <property type="term" value="F:GTPase activator activity"/>
    <property type="evidence" value="ECO:0007669"/>
    <property type="project" value="UniProtKB-KW"/>
</dbReference>
<dbReference type="Proteomes" id="UP000085678">
    <property type="component" value="Unplaced"/>
</dbReference>
<gene>
    <name evidence="9" type="primary">LOC106181843</name>
</gene>
<dbReference type="GeneID" id="106181843"/>
<feature type="region of interest" description="Disordered" evidence="6">
    <location>
        <begin position="280"/>
        <end position="299"/>
    </location>
</feature>
<protein>
    <submittedName>
        <fullName evidence="9">Stromal membrane-associated protein 1-like</fullName>
    </submittedName>
</protein>
<accession>A0A1S3KH37</accession>
<dbReference type="RefSeq" id="XP_013421802.1">
    <property type="nucleotide sequence ID" value="XM_013566348.1"/>
</dbReference>
<dbReference type="PRINTS" id="PR00405">
    <property type="entry name" value="REVINTRACTNG"/>
</dbReference>
<dbReference type="GO" id="GO:0008270">
    <property type="term" value="F:zinc ion binding"/>
    <property type="evidence" value="ECO:0007669"/>
    <property type="project" value="UniProtKB-KW"/>
</dbReference>
<evidence type="ECO:0000256" key="2">
    <source>
        <dbReference type="ARBA" id="ARBA00022723"/>
    </source>
</evidence>
<dbReference type="AlphaFoldDB" id="A0A1S3KH37"/>
<evidence type="ECO:0000256" key="1">
    <source>
        <dbReference type="ARBA" id="ARBA00022468"/>
    </source>
</evidence>
<keyword evidence="2" id="KW-0479">Metal-binding</keyword>
<dbReference type="InterPro" id="IPR044732">
    <property type="entry name" value="ArfGAP_SMAP1-like"/>
</dbReference>
<feature type="domain" description="Arf-GAP" evidence="7">
    <location>
        <begin position="18"/>
        <end position="136"/>
    </location>
</feature>
<evidence type="ECO:0000313" key="8">
    <source>
        <dbReference type="Proteomes" id="UP000085678"/>
    </source>
</evidence>
<dbReference type="InterPro" id="IPR001164">
    <property type="entry name" value="ArfGAP_dom"/>
</dbReference>
<dbReference type="PANTHER" id="PTHR45705:SF1">
    <property type="entry name" value="FI20236P1"/>
    <property type="match status" value="1"/>
</dbReference>
<dbReference type="SUPFAM" id="SSF57863">
    <property type="entry name" value="ArfGap/RecO-like zinc finger"/>
    <property type="match status" value="1"/>
</dbReference>
<dbReference type="InterPro" id="IPR037278">
    <property type="entry name" value="ARFGAP/RecO"/>
</dbReference>
<dbReference type="GO" id="GO:0005737">
    <property type="term" value="C:cytoplasm"/>
    <property type="evidence" value="ECO:0007669"/>
    <property type="project" value="TreeGrafter"/>
</dbReference>
<feature type="compositionally biased region" description="Low complexity" evidence="6">
    <location>
        <begin position="189"/>
        <end position="200"/>
    </location>
</feature>
<evidence type="ECO:0000313" key="9">
    <source>
        <dbReference type="RefSeq" id="XP_013421802.1"/>
    </source>
</evidence>
<keyword evidence="8" id="KW-1185">Reference proteome</keyword>
<dbReference type="Pfam" id="PF01412">
    <property type="entry name" value="ArfGap"/>
    <property type="match status" value="1"/>
</dbReference>
<dbReference type="SMART" id="SM00105">
    <property type="entry name" value="ArfGap"/>
    <property type="match status" value="1"/>
</dbReference>
<dbReference type="FunFam" id="1.10.220.150:FF:000009">
    <property type="entry name" value="stromal membrane-associated protein 1 isoform X1"/>
    <property type="match status" value="1"/>
</dbReference>
<dbReference type="InterPro" id="IPR051718">
    <property type="entry name" value="ARF_GTPase-activating"/>
</dbReference>
<dbReference type="CDD" id="cd08839">
    <property type="entry name" value="ArfGap_SMAP"/>
    <property type="match status" value="1"/>
</dbReference>
<dbReference type="PANTHER" id="PTHR45705">
    <property type="entry name" value="FI20236P1"/>
    <property type="match status" value="1"/>
</dbReference>
<dbReference type="STRING" id="7574.A0A1S3KH37"/>
<organism evidence="8 9">
    <name type="scientific">Lingula anatina</name>
    <name type="common">Brachiopod</name>
    <name type="synonym">Lingula unguis</name>
    <dbReference type="NCBI Taxonomy" id="7574"/>
    <lineage>
        <taxon>Eukaryota</taxon>
        <taxon>Metazoa</taxon>
        <taxon>Spiralia</taxon>
        <taxon>Lophotrochozoa</taxon>
        <taxon>Brachiopoda</taxon>
        <taxon>Linguliformea</taxon>
        <taxon>Lingulata</taxon>
        <taxon>Lingulida</taxon>
        <taxon>Linguloidea</taxon>
        <taxon>Lingulidae</taxon>
        <taxon>Lingula</taxon>
    </lineage>
</organism>
<evidence type="ECO:0000259" key="7">
    <source>
        <dbReference type="PROSITE" id="PS50115"/>
    </source>
</evidence>
<dbReference type="Gene3D" id="1.10.220.150">
    <property type="entry name" value="Arf GTPase activating protein"/>
    <property type="match status" value="1"/>
</dbReference>
<keyword evidence="4" id="KW-0862">Zinc</keyword>
<dbReference type="PROSITE" id="PS50115">
    <property type="entry name" value="ARFGAP"/>
    <property type="match status" value="1"/>
</dbReference>
<reference evidence="9" key="1">
    <citation type="submission" date="2025-08" db="UniProtKB">
        <authorList>
            <consortium name="RefSeq"/>
        </authorList>
    </citation>
    <scope>IDENTIFICATION</scope>
    <source>
        <tissue evidence="9">Gonads</tissue>
    </source>
</reference>
<proteinExistence type="predicted"/>
<keyword evidence="1" id="KW-0343">GTPase activation</keyword>
<feature type="region of interest" description="Disordered" evidence="6">
    <location>
        <begin position="144"/>
        <end position="275"/>
    </location>
</feature>
<sequence length="299" mass="32917">MASRSERDKQKALQERHQAILSGLLKDDDNKYCVDCDAKGPRWASWNIGVFLCIRCAGIHRNLGVHISKVKSVNLDTWTPEQIAMMQEMGNSRGRAVYEAYLPDNFRRPQTDSPLEHFIRDKYERKKYMAKEWVPPRPALAVSAVEDENKKKKERPKPKANPVQLNATARPNSSAKPAGAVMTNGEVSAAKQEPPKAKQASNTDDLLGLDTPSAPASSSSSDLFGDFLGGPPSQSQPTQQQQPQTEAQQNNDLFGDSLLKDNTNNVEEKSKSTKESILALYGSGAPPPQQQMFGVPGQS</sequence>
<dbReference type="InterPro" id="IPR038508">
    <property type="entry name" value="ArfGAP_dom_sf"/>
</dbReference>
<evidence type="ECO:0000256" key="5">
    <source>
        <dbReference type="PROSITE-ProRule" id="PRU00288"/>
    </source>
</evidence>
<dbReference type="InParanoid" id="A0A1S3KH37"/>
<keyword evidence="3 5" id="KW-0863">Zinc-finger</keyword>
<feature type="compositionally biased region" description="Polar residues" evidence="6">
    <location>
        <begin position="163"/>
        <end position="175"/>
    </location>
</feature>